<feature type="coiled-coil region" evidence="1">
    <location>
        <begin position="22"/>
        <end position="56"/>
    </location>
</feature>
<name>A0A9Q0NBB4_9DIPT</name>
<evidence type="ECO:0000313" key="3">
    <source>
        <dbReference type="EMBL" id="KAJ6646491.1"/>
    </source>
</evidence>
<evidence type="ECO:0000313" key="4">
    <source>
        <dbReference type="Proteomes" id="UP001151699"/>
    </source>
</evidence>
<accession>A0A9Q0NBB4</accession>
<keyword evidence="4" id="KW-1185">Reference proteome</keyword>
<feature type="compositionally biased region" description="Polar residues" evidence="2">
    <location>
        <begin position="194"/>
        <end position="205"/>
    </location>
</feature>
<dbReference type="AlphaFoldDB" id="A0A9Q0NBB4"/>
<feature type="region of interest" description="Disordered" evidence="2">
    <location>
        <begin position="187"/>
        <end position="225"/>
    </location>
</feature>
<gene>
    <name evidence="3" type="ORF">Bhyg_01702</name>
</gene>
<sequence>MANSEQEIFRLNKKIKELLAFSEKTFSQNKQYERENTKLKAELDKLRSDFSRASNQNFQFRFDLEKTTLERDNIFSAHQKQKALLSELMRKHNSQFRQLKKLEDIVAKNHDNLLPYAEIYAKRGPVTVIGSIAQLNSDESSDGKVKRLEADIKVLEEELQQSYELIDQLEFEIEEIDYLESENERLQEELNKSRAATNDIDNQNPSHDDTAVYEDENESLSSPHQLVRTEKLVSDKHTRRNLLHKKLETLHQHKRCSLGNTESN</sequence>
<dbReference type="EMBL" id="WJQU01000001">
    <property type="protein sequence ID" value="KAJ6646491.1"/>
    <property type="molecule type" value="Genomic_DNA"/>
</dbReference>
<proteinExistence type="predicted"/>
<evidence type="ECO:0000256" key="1">
    <source>
        <dbReference type="SAM" id="Coils"/>
    </source>
</evidence>
<reference evidence="3" key="1">
    <citation type="submission" date="2022-07" db="EMBL/GenBank/DDBJ databases">
        <authorList>
            <person name="Trinca V."/>
            <person name="Uliana J.V.C."/>
            <person name="Torres T.T."/>
            <person name="Ward R.J."/>
            <person name="Monesi N."/>
        </authorList>
    </citation>
    <scope>NUCLEOTIDE SEQUENCE</scope>
    <source>
        <strain evidence="3">HSMRA1968</strain>
        <tissue evidence="3">Whole embryos</tissue>
    </source>
</reference>
<evidence type="ECO:0000256" key="2">
    <source>
        <dbReference type="SAM" id="MobiDB-lite"/>
    </source>
</evidence>
<keyword evidence="1" id="KW-0175">Coiled coil</keyword>
<comment type="caution">
    <text evidence="3">The sequence shown here is derived from an EMBL/GenBank/DDBJ whole genome shotgun (WGS) entry which is preliminary data.</text>
</comment>
<dbReference type="Proteomes" id="UP001151699">
    <property type="component" value="Chromosome A"/>
</dbReference>
<protein>
    <submittedName>
        <fullName evidence="3">Uncharacterized protein</fullName>
    </submittedName>
</protein>
<organism evidence="3 4">
    <name type="scientific">Pseudolycoriella hygida</name>
    <dbReference type="NCBI Taxonomy" id="35572"/>
    <lineage>
        <taxon>Eukaryota</taxon>
        <taxon>Metazoa</taxon>
        <taxon>Ecdysozoa</taxon>
        <taxon>Arthropoda</taxon>
        <taxon>Hexapoda</taxon>
        <taxon>Insecta</taxon>
        <taxon>Pterygota</taxon>
        <taxon>Neoptera</taxon>
        <taxon>Endopterygota</taxon>
        <taxon>Diptera</taxon>
        <taxon>Nematocera</taxon>
        <taxon>Sciaroidea</taxon>
        <taxon>Sciaridae</taxon>
        <taxon>Pseudolycoriella</taxon>
    </lineage>
</organism>
<dbReference type="OrthoDB" id="7783297at2759"/>